<dbReference type="AlphaFoldDB" id="A0A3A9J769"/>
<dbReference type="EMBL" id="RFLX01000085">
    <property type="protein sequence ID" value="RMI14758.1"/>
    <property type="molecule type" value="Genomic_DNA"/>
</dbReference>
<proteinExistence type="predicted"/>
<evidence type="ECO:0000313" key="4">
    <source>
        <dbReference type="Proteomes" id="UP000278036"/>
    </source>
</evidence>
<gene>
    <name evidence="1" type="ORF">D6Z83_24630</name>
    <name evidence="2" type="ORF">EBE87_27280</name>
</gene>
<dbReference type="Proteomes" id="UP000278036">
    <property type="component" value="Unassembled WGS sequence"/>
</dbReference>
<dbReference type="InterPro" id="IPR014729">
    <property type="entry name" value="Rossmann-like_a/b/a_fold"/>
</dbReference>
<dbReference type="SUPFAM" id="SSF52402">
    <property type="entry name" value="Adenine nucleotide alpha hydrolases-like"/>
    <property type="match status" value="1"/>
</dbReference>
<evidence type="ECO:0000313" key="3">
    <source>
        <dbReference type="Proteomes" id="UP000274097"/>
    </source>
</evidence>
<comment type="caution">
    <text evidence="1">The sequence shown here is derived from an EMBL/GenBank/DDBJ whole genome shotgun (WGS) entry which is preliminary data.</text>
</comment>
<dbReference type="RefSeq" id="WP_120640799.1">
    <property type="nucleotide sequence ID" value="NZ_RAQU01000260.1"/>
</dbReference>
<evidence type="ECO:0000313" key="2">
    <source>
        <dbReference type="EMBL" id="RMI14758.1"/>
    </source>
</evidence>
<evidence type="ECO:0008006" key="5">
    <source>
        <dbReference type="Google" id="ProtNLM"/>
    </source>
</evidence>
<dbReference type="Gene3D" id="3.40.50.620">
    <property type="entry name" value="HUPs"/>
    <property type="match status" value="1"/>
</dbReference>
<name>A0A3A9J769_9PROT</name>
<reference evidence="1 4" key="1">
    <citation type="submission" date="2018-09" db="EMBL/GenBank/DDBJ databases">
        <title>Roseomonas sp. nov., isolated from feces of Tibetan antelopes in the Qinghai-Tibet plateau, China.</title>
        <authorList>
            <person name="Tian Z."/>
        </authorList>
    </citation>
    <scope>NUCLEOTIDE SEQUENCE [LARGE SCALE GENOMIC DNA]</scope>
    <source>
        <strain evidence="2 3">Z23</strain>
        <strain evidence="1 4">Z24</strain>
    </source>
</reference>
<evidence type="ECO:0000313" key="1">
    <source>
        <dbReference type="EMBL" id="RKK01501.1"/>
    </source>
</evidence>
<dbReference type="InParanoid" id="A0A3A9J769"/>
<dbReference type="OrthoDB" id="6287162at2"/>
<sequence length="576" mass="63789">MGGFFYISKHLCADAERKLATSRTNFREAGFGAPVALSGASYALDFYGKIGSGIINLIDTGDGSFLASIGTLILDDAVGQDALRKLQEARRAGRLATELGRCLGQYALIAGERSAVTIYRDINSSYEIFRTADLGIVSSSFLAVATALPRCSINRASVLEYVFNGVTLGTGTPVQEVQKAGLGETLHLSHAPFATRTCPILSLPVSNEPVEALTEQVFDALSDHTRRLIRIFGGNTTLALSGGYDTRLLLALFRHAGTIPRLFVYGDGGSQDVLIASDIARAEGLPLEVVDKHLPLQPSPEDFAKMVRRNFHIYDGFSQIWIFRHEREHEARAARHAGGALNVHGGAGEVLRNFFGLPDRPIATNHLIAAFFSQFDRRMCRNPADVQLYEASIAGKIADILGREQRVLLRQQVEAIYPHLRCRSWFGRDNSINGRVGYSNLPFYESRIVDLSLRIPIGYKNYGSFQSRLIRRADPALAKHPSQYGHSFEADAPFRQRAASWLGYQRPALLRRNMYRLRRLRKVGTPGETAFGAQVLGLLGSTEIMSRYFDMTAVTDTEHFVRICALEYLYQFLSAE</sequence>
<dbReference type="EMBL" id="RAQU01000260">
    <property type="protein sequence ID" value="RKK01501.1"/>
    <property type="molecule type" value="Genomic_DNA"/>
</dbReference>
<organism evidence="1 4">
    <name type="scientific">Teichococcus wenyumeiae</name>
    <dbReference type="NCBI Taxonomy" id="2478470"/>
    <lineage>
        <taxon>Bacteria</taxon>
        <taxon>Pseudomonadati</taxon>
        <taxon>Pseudomonadota</taxon>
        <taxon>Alphaproteobacteria</taxon>
        <taxon>Acetobacterales</taxon>
        <taxon>Roseomonadaceae</taxon>
        <taxon>Roseomonas</taxon>
    </lineage>
</organism>
<protein>
    <recommendedName>
        <fullName evidence="5">Asparagine synthetase domain-containing protein</fullName>
    </recommendedName>
</protein>
<dbReference type="Proteomes" id="UP000274097">
    <property type="component" value="Unassembled WGS sequence"/>
</dbReference>
<accession>A0A3A9J769</accession>
<keyword evidence="3" id="KW-1185">Reference proteome</keyword>